<feature type="region of interest" description="Disordered" evidence="1">
    <location>
        <begin position="210"/>
        <end position="298"/>
    </location>
</feature>
<feature type="compositionally biased region" description="Basic and acidic residues" evidence="1">
    <location>
        <begin position="217"/>
        <end position="228"/>
    </location>
</feature>
<accession>F2N706</accession>
<gene>
    <name evidence="2" type="ordered locus">Corgl_0218</name>
</gene>
<dbReference type="KEGG" id="cgo:Corgl_0218"/>
<proteinExistence type="predicted"/>
<sequence>MLMDMMGKMRGWVATHRKRAIAGAIGATLVVAGVAGATWATGGWRSAAAETGSESGGGDVVEVAFDIDAPGWKDGSSAAVATLTPTGADERTFSRAVDPTDAKNHKGTAIAKLIPGKWKIRWVPPVNADGSTYRAPKETAFEIEAASDGRLDAHRDKNVIKARFEALAEPTDAELAEIIANARLAVGTGDETLKGDAGKRVVTAIETNAAAAPSAGDKVRDAAQKEAEPTPETPGAAGGGDPATGESERTDPATGDPSKSGRDDSPAQADDSGSGASPKPGPTPTPSGGGGGKHGHWETRDVYTDVPRYENRWVSNWVDVPAKTSKKLVIEFTFSDGHKAHSKEELRTYSMSHINLNFSDTSYYTTVVDVPAHREDRGSYQRVQTGTDHVKSGTERVWVND</sequence>
<protein>
    <submittedName>
        <fullName evidence="2">Uncharacterized protein</fullName>
    </submittedName>
</protein>
<organism evidence="2 3">
    <name type="scientific">Coriobacterium glomerans (strain ATCC 49209 / DSM 20642 / JCM 10262 / PW2)</name>
    <dbReference type="NCBI Taxonomy" id="700015"/>
    <lineage>
        <taxon>Bacteria</taxon>
        <taxon>Bacillati</taxon>
        <taxon>Actinomycetota</taxon>
        <taxon>Coriobacteriia</taxon>
        <taxon>Coriobacteriales</taxon>
        <taxon>Coriobacteriaceae</taxon>
        <taxon>Coriobacterium</taxon>
    </lineage>
</organism>
<dbReference type="HOGENOM" id="CLU_686456_0_0_11"/>
<dbReference type="AlphaFoldDB" id="F2N706"/>
<dbReference type="EMBL" id="CP002628">
    <property type="protein sequence ID" value="AEB06345.1"/>
    <property type="molecule type" value="Genomic_DNA"/>
</dbReference>
<keyword evidence="3" id="KW-1185">Reference proteome</keyword>
<evidence type="ECO:0000313" key="3">
    <source>
        <dbReference type="Proteomes" id="UP000006851"/>
    </source>
</evidence>
<dbReference type="eggNOG" id="ENOG5033JCK">
    <property type="taxonomic scope" value="Bacteria"/>
</dbReference>
<reference evidence="3" key="1">
    <citation type="journal article" date="2013" name="Stand. Genomic Sci.">
        <title>Complete genome sequence of Coriobacterium glomerans type strain (PW2(T)) from the midgut of Pyrrhocoris apterus L. (red soldier bug).</title>
        <authorList>
            <person name="Stackebrandt E."/>
            <person name="Zeytun A."/>
            <person name="Lapidus A."/>
            <person name="Nolan M."/>
            <person name="Lucas S."/>
            <person name="Hammon N."/>
            <person name="Deshpande S."/>
            <person name="Cheng J.F."/>
            <person name="Tapia R."/>
            <person name="Goodwin L.A."/>
            <person name="Pitluck S."/>
            <person name="Liolios K."/>
            <person name="Pagani I."/>
            <person name="Ivanova N."/>
            <person name="Mavromatis K."/>
            <person name="Mikhailova N."/>
            <person name="Huntemann M."/>
            <person name="Pati A."/>
            <person name="Chen A."/>
            <person name="Palaniappan K."/>
            <person name="Chang Y.J."/>
            <person name="Land M."/>
            <person name="Hauser L."/>
            <person name="Rohde M."/>
            <person name="Pukall R."/>
            <person name="Goker M."/>
            <person name="Detter J.C."/>
            <person name="Woyke T."/>
            <person name="Bristow J."/>
            <person name="Eisen J.A."/>
            <person name="Markowitz V."/>
            <person name="Hugenholtz P."/>
            <person name="Kyrpides N.C."/>
            <person name="Klenk H.P."/>
        </authorList>
    </citation>
    <scope>NUCLEOTIDE SEQUENCE</scope>
    <source>
        <strain evidence="3">ATCC 49209 / DSM 20642 / JCM 10262 / PW2</strain>
    </source>
</reference>
<evidence type="ECO:0000313" key="2">
    <source>
        <dbReference type="EMBL" id="AEB06345.1"/>
    </source>
</evidence>
<name>F2N706_CORGP</name>
<evidence type="ECO:0000256" key="1">
    <source>
        <dbReference type="SAM" id="MobiDB-lite"/>
    </source>
</evidence>
<dbReference type="RefSeq" id="WP_013708088.1">
    <property type="nucleotide sequence ID" value="NC_015389.1"/>
</dbReference>
<dbReference type="Proteomes" id="UP000006851">
    <property type="component" value="Chromosome"/>
</dbReference>
<dbReference type="OrthoDB" id="2068550at2"/>